<keyword evidence="4" id="KW-1185">Reference proteome</keyword>
<dbReference type="Pfam" id="PF12412">
    <property type="entry name" value="DUF3667"/>
    <property type="match status" value="1"/>
</dbReference>
<dbReference type="Proteomes" id="UP000052052">
    <property type="component" value="Unassembled WGS sequence"/>
</dbReference>
<dbReference type="EMBL" id="LDJL01000010">
    <property type="protein sequence ID" value="KRG69359.1"/>
    <property type="molecule type" value="Genomic_DNA"/>
</dbReference>
<dbReference type="InterPro" id="IPR022134">
    <property type="entry name" value="DUF3667"/>
</dbReference>
<organism evidence="3 4">
    <name type="scientific">Pseudoxanthomonas dokdonensis</name>
    <dbReference type="NCBI Taxonomy" id="344882"/>
    <lineage>
        <taxon>Bacteria</taxon>
        <taxon>Pseudomonadati</taxon>
        <taxon>Pseudomonadota</taxon>
        <taxon>Gammaproteobacteria</taxon>
        <taxon>Lysobacterales</taxon>
        <taxon>Lysobacteraceae</taxon>
        <taxon>Pseudoxanthomonas</taxon>
    </lineage>
</organism>
<feature type="transmembrane region" description="Helical" evidence="2">
    <location>
        <begin position="322"/>
        <end position="344"/>
    </location>
</feature>
<protein>
    <recommendedName>
        <fullName evidence="5">DUF3667 domain-containing protein</fullName>
    </recommendedName>
</protein>
<feature type="transmembrane region" description="Helical" evidence="2">
    <location>
        <begin position="254"/>
        <end position="277"/>
    </location>
</feature>
<dbReference type="RefSeq" id="WP_057658535.1">
    <property type="nucleotide sequence ID" value="NZ_LDJL01000010.1"/>
</dbReference>
<keyword evidence="2" id="KW-1133">Transmembrane helix</keyword>
<feature type="transmembrane region" description="Helical" evidence="2">
    <location>
        <begin position="365"/>
        <end position="385"/>
    </location>
</feature>
<evidence type="ECO:0008006" key="5">
    <source>
        <dbReference type="Google" id="ProtNLM"/>
    </source>
</evidence>
<dbReference type="PATRIC" id="fig|344882.3.peg.301"/>
<feature type="transmembrane region" description="Helical" evidence="2">
    <location>
        <begin position="289"/>
        <end position="316"/>
    </location>
</feature>
<keyword evidence="2" id="KW-0812">Transmembrane</keyword>
<reference evidence="3 4" key="1">
    <citation type="submission" date="2015-05" db="EMBL/GenBank/DDBJ databases">
        <title>Genome sequencing and analysis of members of genus Stenotrophomonas.</title>
        <authorList>
            <person name="Patil P.P."/>
            <person name="Midha S."/>
            <person name="Patil P.B."/>
        </authorList>
    </citation>
    <scope>NUCLEOTIDE SEQUENCE [LARGE SCALE GENOMIC DNA]</scope>
    <source>
        <strain evidence="3 4">DSM 21858</strain>
    </source>
</reference>
<proteinExistence type="predicted"/>
<accession>A0A0R0CHS9</accession>
<evidence type="ECO:0000256" key="2">
    <source>
        <dbReference type="SAM" id="Phobius"/>
    </source>
</evidence>
<feature type="region of interest" description="Disordered" evidence="1">
    <location>
        <begin position="177"/>
        <end position="198"/>
    </location>
</feature>
<name>A0A0R0CHS9_9GAMM</name>
<sequence length="388" mass="43297">MTRTHADHPVACENCQTPLQGDYCYRCGQSAHNPLRHTGHALEEVFESFWHLDGRVFRTLRDLLSPGRAAINYLAGHRVRYIPPLRMFVILSLLTFFIGKLGVHADSTLPGNAQNTFGNMQTIEQVERERDRLLAELDKAREDARSGTAVPGVDPALIAAQVRIRGEANNRITELRKARGGEAAAGSAESHATDPVATRGQLFSTDSQVWDPETSAPKIDGAPGFINQWLKDKTRVGHENLQRMQNDPAMLVKWIMTSIPTALFVLVPVFALLLKLAYVFKRRGYLEHLVIALYSHCYILMVLALIFATAGLGSLLAVHAPWVSTLSTLVIIGLSLWIPVYLLLMQKRVYQQGWPMTLVKYLIVGYIYCVLLMLVVSLVMINTLGSHF</sequence>
<feature type="compositionally biased region" description="Low complexity" evidence="1">
    <location>
        <begin position="181"/>
        <end position="190"/>
    </location>
</feature>
<evidence type="ECO:0000256" key="1">
    <source>
        <dbReference type="SAM" id="MobiDB-lite"/>
    </source>
</evidence>
<gene>
    <name evidence="3" type="ORF">ABB29_09670</name>
</gene>
<comment type="caution">
    <text evidence="3">The sequence shown here is derived from an EMBL/GenBank/DDBJ whole genome shotgun (WGS) entry which is preliminary data.</text>
</comment>
<evidence type="ECO:0000313" key="3">
    <source>
        <dbReference type="EMBL" id="KRG69359.1"/>
    </source>
</evidence>
<keyword evidence="2" id="KW-0472">Membrane</keyword>
<dbReference type="STRING" id="344882.ABB29_09670"/>
<evidence type="ECO:0000313" key="4">
    <source>
        <dbReference type="Proteomes" id="UP000052052"/>
    </source>
</evidence>
<dbReference type="OrthoDB" id="9111327at2"/>
<dbReference type="AlphaFoldDB" id="A0A0R0CHS9"/>